<name>A0A0W8FLY4_9ZZZZ</name>
<accession>A0A0W8FLY4</accession>
<gene>
    <name evidence="1" type="ORF">ASZ90_008347</name>
</gene>
<comment type="caution">
    <text evidence="1">The sequence shown here is derived from an EMBL/GenBank/DDBJ whole genome shotgun (WGS) entry which is preliminary data.</text>
</comment>
<dbReference type="EMBL" id="LNQE01001013">
    <property type="protein sequence ID" value="KUG21879.1"/>
    <property type="molecule type" value="Genomic_DNA"/>
</dbReference>
<dbReference type="AlphaFoldDB" id="A0A0W8FLY4"/>
<proteinExistence type="predicted"/>
<evidence type="ECO:0000313" key="1">
    <source>
        <dbReference type="EMBL" id="KUG21879.1"/>
    </source>
</evidence>
<protein>
    <submittedName>
        <fullName evidence="1">Uncharacterized protein</fullName>
    </submittedName>
</protein>
<reference evidence="1" key="1">
    <citation type="journal article" date="2015" name="Proc. Natl. Acad. Sci. U.S.A.">
        <title>Networks of energetic and metabolic interactions define dynamics in microbial communities.</title>
        <authorList>
            <person name="Embree M."/>
            <person name="Liu J.K."/>
            <person name="Al-Bassam M.M."/>
            <person name="Zengler K."/>
        </authorList>
    </citation>
    <scope>NUCLEOTIDE SEQUENCE</scope>
</reference>
<sequence>MKILDNDKIINSNFLLILEIYKEAFYMSMKYKNSLLIV</sequence>
<organism evidence="1">
    <name type="scientific">hydrocarbon metagenome</name>
    <dbReference type="NCBI Taxonomy" id="938273"/>
    <lineage>
        <taxon>unclassified sequences</taxon>
        <taxon>metagenomes</taxon>
        <taxon>ecological metagenomes</taxon>
    </lineage>
</organism>